<dbReference type="EMBL" id="BTHG01000005">
    <property type="protein sequence ID" value="GMN89836.1"/>
    <property type="molecule type" value="Genomic_DNA"/>
</dbReference>
<name>A0ABQ6PH55_9GAMM</name>
<evidence type="ECO:0000313" key="2">
    <source>
        <dbReference type="Proteomes" id="UP001628164"/>
    </source>
</evidence>
<gene>
    <name evidence="1" type="ORF">fsci_13230</name>
</gene>
<protein>
    <submittedName>
        <fullName evidence="1">Uncharacterized protein</fullName>
    </submittedName>
</protein>
<organism evidence="1 2">
    <name type="scientific">Francisella sciaenopsi</name>
    <dbReference type="NCBI Taxonomy" id="3055034"/>
    <lineage>
        <taxon>Bacteria</taxon>
        <taxon>Pseudomonadati</taxon>
        <taxon>Pseudomonadota</taxon>
        <taxon>Gammaproteobacteria</taxon>
        <taxon>Thiotrichales</taxon>
        <taxon>Francisellaceae</taxon>
        <taxon>Francisella</taxon>
    </lineage>
</organism>
<accession>A0ABQ6PH55</accession>
<sequence>MKLNSKYLETYDEQYNGFHNALGLYDSMQFVLRLRTDIHNKIKSLPSGIVSSKQIDFEGIQAYSTYIHETIHWWQHMGSTSGLVLSLIHPMQMHVNKMFLDRFLQTTGTVKSIKKYNELNAKEYQPVDEEFQIINHIINNFSDIEFFKYLVIFPKEAKQVVNDPFFESVGHTFHITYSAFVHLLTECFDKEQKYFPKIENWDEQFRKLNENKATGFYHGSDVYISPIGLKAIYEGQARFIQIQYLYFGIGKKLTWNDFNDLGMLSGDYIEAFNSFLTLTDSQFPESIDDPLVGLYLLICDLAINPMEGFPFEIENFENFINTTNPGIRFITLCKLVKDKFPEVKDSIQKYSSEEYYEVSNKLCKAANYKSPLDGAKKILDWSKIIPSLIDLVEEEKTFTFNLENFPIRLMFSKFVNFQKDKYINPAFFCWAGYHFTAENISEQTFNMFAEHEALFIDDIDGDIYPRKLPNKEEKQLTDTMTTFYTWISAYDLTRQWITKEGKFEYDYLWLTSKYTPEEVNRWAKHAFSNIFKVDPDEFQII</sequence>
<keyword evidence="2" id="KW-1185">Reference proteome</keyword>
<dbReference type="RefSeq" id="WP_407877591.1">
    <property type="nucleotide sequence ID" value="NZ_BTHG01000005.1"/>
</dbReference>
<reference evidence="1 2" key="1">
    <citation type="journal article" date="2024" name="Dis. Aquat. Organ.">
        <title>Francisella sciaenopsi sp. nov. isolated from diseased red drum Sciaenops ocellatus in Florida, USA.</title>
        <authorList>
            <person name="Kawahara M."/>
            <person name="Cody T.T."/>
            <person name="Yanong R.P.E."/>
            <person name="Henderson E."/>
            <person name="Yazdi Z."/>
            <person name="Soto E."/>
        </authorList>
    </citation>
    <scope>NUCLEOTIDE SEQUENCE [LARGE SCALE GENOMIC DNA]</scope>
    <source>
        <strain evidence="1 2">R22-20-7</strain>
    </source>
</reference>
<dbReference type="Proteomes" id="UP001628164">
    <property type="component" value="Unassembled WGS sequence"/>
</dbReference>
<comment type="caution">
    <text evidence="1">The sequence shown here is derived from an EMBL/GenBank/DDBJ whole genome shotgun (WGS) entry which is preliminary data.</text>
</comment>
<proteinExistence type="predicted"/>
<evidence type="ECO:0000313" key="1">
    <source>
        <dbReference type="EMBL" id="GMN89836.1"/>
    </source>
</evidence>